<feature type="domain" description="C2 NT-type" evidence="2">
    <location>
        <begin position="160"/>
        <end position="313"/>
    </location>
</feature>
<reference evidence="3" key="1">
    <citation type="journal article" date="2022" name="bioRxiv">
        <title>Genomics of Preaxostyla Flagellates Illuminates Evolutionary Transitions and the Path Towards Mitochondrial Loss.</title>
        <authorList>
            <person name="Novak L.V.F."/>
            <person name="Treitli S.C."/>
            <person name="Pyrih J."/>
            <person name="Halakuc P."/>
            <person name="Pipaliya S.V."/>
            <person name="Vacek V."/>
            <person name="Brzon O."/>
            <person name="Soukal P."/>
            <person name="Eme L."/>
            <person name="Dacks J.B."/>
            <person name="Karnkowska A."/>
            <person name="Elias M."/>
            <person name="Hampl V."/>
        </authorList>
    </citation>
    <scope>NUCLEOTIDE SEQUENCE</scope>
    <source>
        <strain evidence="3">RCP-MX</strain>
    </source>
</reference>
<feature type="compositionally biased region" description="Low complexity" evidence="1">
    <location>
        <begin position="497"/>
        <end position="517"/>
    </location>
</feature>
<evidence type="ECO:0000259" key="2">
    <source>
        <dbReference type="PROSITE" id="PS51840"/>
    </source>
</evidence>
<dbReference type="EMBL" id="JAPMOS010000054">
    <property type="protein sequence ID" value="KAJ4457101.1"/>
    <property type="molecule type" value="Genomic_DNA"/>
</dbReference>
<gene>
    <name evidence="3" type="ORF">PAPYR_7496</name>
</gene>
<feature type="compositionally biased region" description="Basic and acidic residues" evidence="1">
    <location>
        <begin position="527"/>
        <end position="538"/>
    </location>
</feature>
<organism evidence="3 4">
    <name type="scientific">Paratrimastix pyriformis</name>
    <dbReference type="NCBI Taxonomy" id="342808"/>
    <lineage>
        <taxon>Eukaryota</taxon>
        <taxon>Metamonada</taxon>
        <taxon>Preaxostyla</taxon>
        <taxon>Paratrimastigidae</taxon>
        <taxon>Paratrimastix</taxon>
    </lineage>
</organism>
<dbReference type="PANTHER" id="PTHR21456">
    <property type="entry name" value="FAMILY WITH SEQUENCE SIMILARITY 102"/>
    <property type="match status" value="1"/>
</dbReference>
<feature type="region of interest" description="Disordered" evidence="1">
    <location>
        <begin position="459"/>
        <end position="549"/>
    </location>
</feature>
<evidence type="ECO:0000313" key="4">
    <source>
        <dbReference type="Proteomes" id="UP001141327"/>
    </source>
</evidence>
<dbReference type="InterPro" id="IPR019448">
    <property type="entry name" value="NT-C2"/>
</dbReference>
<dbReference type="Proteomes" id="UP001141327">
    <property type="component" value="Unassembled WGS sequence"/>
</dbReference>
<dbReference type="Pfam" id="PF10358">
    <property type="entry name" value="NT-C2"/>
    <property type="match status" value="1"/>
</dbReference>
<dbReference type="InterPro" id="IPR039931">
    <property type="entry name" value="EEIG1/2-like"/>
</dbReference>
<sequence>MAEGSQGDHKWVRTCGGDFSGDWHKMASKLEMPAHHRVRLVRRLGFENDPGRDKMVEEGAGMEIWIGVVLGTVGCDAVKDLHSETSSTPHHPSSRKNVTWNGANFPDNNVGNGNSCQKTTVLTSVAGRRSPDDQERALRTSALYLLFASKLGEFVALLFSSIYSSFCFISPSPFAIHTLIQIPFPSGVLFVKVKPKTGHHDFTKHKSISQDSVVWEETFSLHAEMTVNKKGVLEPWIIRLSVRKACALIYVFNLPNSLLFPSGPLQDKSKGFERWGVVQVDLAEYRQGLTNRSYLVAKTNCNAILRIAVNMEQIAGEPVYKCRTPPPIRTALDEDLLAIQGSIHGEPSAVRDFVNMCDHVTDGSPPTGCGSPGDEALERMLLGRPQQPLQLPPEILDTACAVSTPLPVRLPPGVPTFVDTPPEGTATPRARPLPAAASPPPWLAPPAVAVVPAPIGAPSRGLSSGGGGGGGGQHSPSNSTSAAGASWQGPRTAPSTPLSYSASLAAGGPPGSNPASPFSMASAGYRMETHRSRSRSEDWTNLVRSTRRV</sequence>
<name>A0ABQ8UFA9_9EUKA</name>
<proteinExistence type="predicted"/>
<comment type="caution">
    <text evidence="3">The sequence shown here is derived from an EMBL/GenBank/DDBJ whole genome shotgun (WGS) entry which is preliminary data.</text>
</comment>
<keyword evidence="4" id="KW-1185">Reference proteome</keyword>
<evidence type="ECO:0000256" key="1">
    <source>
        <dbReference type="SAM" id="MobiDB-lite"/>
    </source>
</evidence>
<feature type="compositionally biased region" description="Gly residues" evidence="1">
    <location>
        <begin position="463"/>
        <end position="473"/>
    </location>
</feature>
<evidence type="ECO:0000313" key="3">
    <source>
        <dbReference type="EMBL" id="KAJ4457101.1"/>
    </source>
</evidence>
<feature type="region of interest" description="Disordered" evidence="1">
    <location>
        <begin position="413"/>
        <end position="438"/>
    </location>
</feature>
<protein>
    <recommendedName>
        <fullName evidence="2">C2 NT-type domain-containing protein</fullName>
    </recommendedName>
</protein>
<feature type="compositionally biased region" description="Low complexity" evidence="1">
    <location>
        <begin position="424"/>
        <end position="436"/>
    </location>
</feature>
<dbReference type="PROSITE" id="PS51840">
    <property type="entry name" value="C2_NT"/>
    <property type="match status" value="1"/>
</dbReference>
<feature type="region of interest" description="Disordered" evidence="1">
    <location>
        <begin position="82"/>
        <end position="104"/>
    </location>
</feature>
<accession>A0ABQ8UFA9</accession>
<feature type="compositionally biased region" description="Polar residues" evidence="1">
    <location>
        <begin position="95"/>
        <end position="104"/>
    </location>
</feature>
<dbReference type="PANTHER" id="PTHR21456:SF1">
    <property type="entry name" value="C2 NT-TYPE DOMAIN-CONTAINING PROTEIN"/>
    <property type="match status" value="1"/>
</dbReference>